<keyword evidence="3" id="KW-0489">Methyltransferase</keyword>
<dbReference type="InterPro" id="IPR012901">
    <property type="entry name" value="CARME"/>
</dbReference>
<evidence type="ECO:0000256" key="2">
    <source>
        <dbReference type="ARBA" id="ARBA00012003"/>
    </source>
</evidence>
<dbReference type="SUPFAM" id="SSF53335">
    <property type="entry name" value="S-adenosyl-L-methionine-dependent methyltransferases"/>
    <property type="match status" value="1"/>
</dbReference>
<evidence type="ECO:0000256" key="4">
    <source>
        <dbReference type="ARBA" id="ARBA00022679"/>
    </source>
</evidence>
<evidence type="ECO:0000256" key="6">
    <source>
        <dbReference type="SAM" id="Phobius"/>
    </source>
</evidence>
<gene>
    <name evidence="7" type="ORF">Cgig2_024018</name>
</gene>
<evidence type="ECO:0000313" key="8">
    <source>
        <dbReference type="Proteomes" id="UP001153076"/>
    </source>
</evidence>
<keyword evidence="6" id="KW-0472">Membrane</keyword>
<dbReference type="GO" id="GO:0030735">
    <property type="term" value="F:carnosine N-methyltransferase activity"/>
    <property type="evidence" value="ECO:0007669"/>
    <property type="project" value="UniProtKB-EC"/>
</dbReference>
<keyword evidence="6" id="KW-1133">Transmembrane helix</keyword>
<keyword evidence="6" id="KW-0812">Transmembrane</keyword>
<comment type="similarity">
    <text evidence="1">Belongs to the carnosine N-methyltransferase family.</text>
</comment>
<dbReference type="PANTHER" id="PTHR12303:SF6">
    <property type="entry name" value="CARNOSINE N-METHYLTRANSFERASE"/>
    <property type="match status" value="1"/>
</dbReference>
<dbReference type="PANTHER" id="PTHR12303">
    <property type="entry name" value="CARNOSINE N-METHYLTRANSFERASE"/>
    <property type="match status" value="1"/>
</dbReference>
<evidence type="ECO:0000256" key="5">
    <source>
        <dbReference type="ARBA" id="ARBA00022691"/>
    </source>
</evidence>
<name>A0A9Q1JR61_9CARY</name>
<dbReference type="SMART" id="SM01296">
    <property type="entry name" value="N2227"/>
    <property type="match status" value="1"/>
</dbReference>
<organism evidence="7 8">
    <name type="scientific">Carnegiea gigantea</name>
    <dbReference type="NCBI Taxonomy" id="171969"/>
    <lineage>
        <taxon>Eukaryota</taxon>
        <taxon>Viridiplantae</taxon>
        <taxon>Streptophyta</taxon>
        <taxon>Embryophyta</taxon>
        <taxon>Tracheophyta</taxon>
        <taxon>Spermatophyta</taxon>
        <taxon>Magnoliopsida</taxon>
        <taxon>eudicotyledons</taxon>
        <taxon>Gunneridae</taxon>
        <taxon>Pentapetalae</taxon>
        <taxon>Caryophyllales</taxon>
        <taxon>Cactineae</taxon>
        <taxon>Cactaceae</taxon>
        <taxon>Cactoideae</taxon>
        <taxon>Echinocereeae</taxon>
        <taxon>Carnegiea</taxon>
    </lineage>
</organism>
<evidence type="ECO:0000313" key="7">
    <source>
        <dbReference type="EMBL" id="KAJ8429471.1"/>
    </source>
</evidence>
<dbReference type="GO" id="GO:0032259">
    <property type="term" value="P:methylation"/>
    <property type="evidence" value="ECO:0007669"/>
    <property type="project" value="UniProtKB-KW"/>
</dbReference>
<protein>
    <recommendedName>
        <fullName evidence="2">carnosine N-methyltransferase</fullName>
        <ecNumber evidence="2">2.1.1.22</ecNumber>
    </recommendedName>
</protein>
<dbReference type="Pfam" id="PF07942">
    <property type="entry name" value="CARME"/>
    <property type="match status" value="1"/>
</dbReference>
<feature type="transmembrane region" description="Helical" evidence="6">
    <location>
        <begin position="23"/>
        <end position="40"/>
    </location>
</feature>
<accession>A0A9Q1JR61</accession>
<dbReference type="OrthoDB" id="978at2759"/>
<evidence type="ECO:0000256" key="1">
    <source>
        <dbReference type="ARBA" id="ARBA00010086"/>
    </source>
</evidence>
<evidence type="ECO:0000256" key="3">
    <source>
        <dbReference type="ARBA" id="ARBA00022603"/>
    </source>
</evidence>
<keyword evidence="5" id="KW-0949">S-adenosyl-L-methionine</keyword>
<sequence length="197" mass="21979">MINPIIAINVVSVLFFWLSAPKLLVSGLYTLGSIAIAILFPTKTNFVQFLFQTFFQLVCKSGSESSKRYLGILNSAGITDGFSMCGGDFVEVYGDPSQAGTWDAVVTCFFIDTAHNIVEYIEIIWKILKDGGDLSIELSLEDVKKVAFHYGFSLERECTIATTYTTNIRSMMQNRYFAAFWTMAKRTGDGPEEHNAE</sequence>
<dbReference type="AlphaFoldDB" id="A0A9Q1JR61"/>
<proteinExistence type="inferred from homology"/>
<comment type="caution">
    <text evidence="7">The sequence shown here is derived from an EMBL/GenBank/DDBJ whole genome shotgun (WGS) entry which is preliminary data.</text>
</comment>
<dbReference type="InterPro" id="IPR029063">
    <property type="entry name" value="SAM-dependent_MTases_sf"/>
</dbReference>
<keyword evidence="4" id="KW-0808">Transferase</keyword>
<dbReference type="Proteomes" id="UP001153076">
    <property type="component" value="Unassembled WGS sequence"/>
</dbReference>
<dbReference type="EC" id="2.1.1.22" evidence="2"/>
<keyword evidence="8" id="KW-1185">Reference proteome</keyword>
<reference evidence="7" key="1">
    <citation type="submission" date="2022-04" db="EMBL/GenBank/DDBJ databases">
        <title>Carnegiea gigantea Genome sequencing and assembly v2.</title>
        <authorList>
            <person name="Copetti D."/>
            <person name="Sanderson M.J."/>
            <person name="Burquez A."/>
            <person name="Wojciechowski M.F."/>
        </authorList>
    </citation>
    <scope>NUCLEOTIDE SEQUENCE</scope>
    <source>
        <strain evidence="7">SGP5-SGP5p</strain>
        <tissue evidence="7">Aerial part</tissue>
    </source>
</reference>
<dbReference type="EMBL" id="JAKOGI010000891">
    <property type="protein sequence ID" value="KAJ8429471.1"/>
    <property type="molecule type" value="Genomic_DNA"/>
</dbReference>